<protein>
    <submittedName>
        <fullName evidence="1">Uncharacterized protein</fullName>
    </submittedName>
</protein>
<dbReference type="EMBL" id="CP027670">
    <property type="protein sequence ID" value="AVO43485.1"/>
    <property type="molecule type" value="Genomic_DNA"/>
</dbReference>
<accession>A0A2S0N5T2</accession>
<name>A0A2S0N5T2_9BURK</name>
<dbReference type="AlphaFoldDB" id="A0A2S0N5T2"/>
<gene>
    <name evidence="1" type="ORF">C6571_18860</name>
</gene>
<reference evidence="1 2" key="1">
    <citation type="submission" date="2018-03" db="EMBL/GenBank/DDBJ databases">
        <title>Genome sequencing of Simplicispira sp.</title>
        <authorList>
            <person name="Kim S.-J."/>
            <person name="Heo J."/>
            <person name="Kwon S.-W."/>
        </authorList>
    </citation>
    <scope>NUCLEOTIDE SEQUENCE [LARGE SCALE GENOMIC DNA]</scope>
    <source>
        <strain evidence="1 2">SC1-8</strain>
        <plasmid evidence="1 2">unnamed1</plasmid>
    </source>
</reference>
<organism evidence="1 2">
    <name type="scientific">Simplicispira suum</name>
    <dbReference type="NCBI Taxonomy" id="2109915"/>
    <lineage>
        <taxon>Bacteria</taxon>
        <taxon>Pseudomonadati</taxon>
        <taxon>Pseudomonadota</taxon>
        <taxon>Betaproteobacteria</taxon>
        <taxon>Burkholderiales</taxon>
        <taxon>Comamonadaceae</taxon>
        <taxon>Simplicispira</taxon>
    </lineage>
</organism>
<keyword evidence="1" id="KW-0614">Plasmid</keyword>
<geneLocation type="plasmid" evidence="1 2">
    <name>unnamed1</name>
</geneLocation>
<dbReference type="KEGG" id="simp:C6571_18860"/>
<proteinExistence type="predicted"/>
<evidence type="ECO:0000313" key="1">
    <source>
        <dbReference type="EMBL" id="AVO43485.1"/>
    </source>
</evidence>
<sequence length="96" mass="10841">MEFKMDEFVQLVRKCAEQGEALGRMMASAGTVEPMYLYFRPSEPGKPGALFLVRDSAPVSPGLQLATGEGLRCNVPYDNYFQWVYDRSKRLPVLAF</sequence>
<evidence type="ECO:0000313" key="2">
    <source>
        <dbReference type="Proteomes" id="UP000239326"/>
    </source>
</evidence>
<keyword evidence="2" id="KW-1185">Reference proteome</keyword>
<dbReference type="Proteomes" id="UP000239326">
    <property type="component" value="Plasmid unnamed1"/>
</dbReference>